<dbReference type="PROSITE" id="PS50112">
    <property type="entry name" value="PAS"/>
    <property type="match status" value="3"/>
</dbReference>
<evidence type="ECO:0000256" key="1">
    <source>
        <dbReference type="ARBA" id="ARBA00022543"/>
    </source>
</evidence>
<evidence type="ECO:0000256" key="14">
    <source>
        <dbReference type="ARBA" id="ARBA00023170"/>
    </source>
</evidence>
<evidence type="ECO:0000259" key="16">
    <source>
        <dbReference type="PROSITE" id="PS50112"/>
    </source>
</evidence>
<sequence length="654" mass="71720">LSAPSHLGLPVYSTSGFDLLSILARVANRPNPKIVLGPVDMTCAFTVVDVRRYDNPIVYASPTFCQLTGYDEREVIGRNCRFLQAPDGRIQKGEPRRFTSPEAVGHLRKSLSAEKECQASLLNYRKGGQAFINLVTVIPVVGGVHGGPDEADEVVYYVGFQVDLTEQPNAILQKLRDGSYMVNYSASTIIPPPAGTSSRRTGGLSTHAVSHDLRSLLARPSFTHSLPLSTTANAVSTASNMIEPSPDAPHPLNLVLLESSPDFVHVLSLKGSFLYVAPSIRRILGYQPEELIGKSISDYCHPADVVPLMRELKESSTPASSDGQMVPPAPKPVDLLFRIQSKAKGYLWVECRGRLHVEPGKGRKAIILSGRVRDVPRLSWSSVYKTGGLTQSEPIRYRQPESNGHEVGEEQVLPTRREKEFWGLMSNTGTFLVVGSGVRDVLGWGAGEVIGRTVGSFVTPDMREILEGTLRATSERSTEPRIVPCQLSTKESGLVNVRVVLYQADNVSSPFDLSTLATSSSQCPIVCQIKIAEDPSSPRPRSPYTVHSPTENIFEELETTRGSSWQYELQQLKFSNQRLSEDVDNLEAELASSPAGAPFLPGAFHPHANPRARSASHNATDSEQEWRLQREGRHSSHSGHLKRPWSSLGDVPRR</sequence>
<dbReference type="InterPro" id="IPR035965">
    <property type="entry name" value="PAS-like_dom_sf"/>
</dbReference>
<dbReference type="SUPFAM" id="SSF55785">
    <property type="entry name" value="PYP-like sensor domain (PAS domain)"/>
    <property type="match status" value="3"/>
</dbReference>
<dbReference type="GO" id="GO:0008270">
    <property type="term" value="F:zinc ion binding"/>
    <property type="evidence" value="ECO:0007669"/>
    <property type="project" value="UniProtKB-KW"/>
</dbReference>
<feature type="domain" description="PAS" evidence="16">
    <location>
        <begin position="424"/>
        <end position="477"/>
    </location>
</feature>
<dbReference type="Gene3D" id="3.30.450.20">
    <property type="entry name" value="PAS domain"/>
    <property type="match status" value="3"/>
</dbReference>
<keyword evidence="12" id="KW-0010">Activator</keyword>
<dbReference type="GO" id="GO:0005634">
    <property type="term" value="C:nucleus"/>
    <property type="evidence" value="ECO:0007669"/>
    <property type="project" value="TreeGrafter"/>
</dbReference>
<dbReference type="PANTHER" id="PTHR47429">
    <property type="entry name" value="PROTEIN TWIN LOV 1"/>
    <property type="match status" value="1"/>
</dbReference>
<keyword evidence="13" id="KW-0804">Transcription</keyword>
<dbReference type="PANTHER" id="PTHR47429:SF7">
    <property type="entry name" value="GATA-FACTOR"/>
    <property type="match status" value="1"/>
</dbReference>
<accession>A0A067PEV5</accession>
<evidence type="ECO:0000256" key="3">
    <source>
        <dbReference type="ARBA" id="ARBA00022630"/>
    </source>
</evidence>
<keyword evidence="1" id="KW-0600">Photoreceptor protein</keyword>
<evidence type="ECO:0000256" key="5">
    <source>
        <dbReference type="ARBA" id="ARBA00022723"/>
    </source>
</evidence>
<protein>
    <recommendedName>
        <fullName evidence="16">PAS domain-containing protein</fullName>
    </recommendedName>
</protein>
<proteinExistence type="predicted"/>
<feature type="compositionally biased region" description="Basic and acidic residues" evidence="15">
    <location>
        <begin position="624"/>
        <end position="634"/>
    </location>
</feature>
<dbReference type="EMBL" id="KL197734">
    <property type="protein sequence ID" value="KDQ53329.1"/>
    <property type="molecule type" value="Genomic_DNA"/>
</dbReference>
<dbReference type="InterPro" id="IPR013655">
    <property type="entry name" value="PAS_fold_3"/>
</dbReference>
<dbReference type="Pfam" id="PF08447">
    <property type="entry name" value="PAS_3"/>
    <property type="match status" value="1"/>
</dbReference>
<keyword evidence="18" id="KW-1185">Reference proteome</keyword>
<keyword evidence="9" id="KW-0157">Chromophore</keyword>
<organism evidence="17 18">
    <name type="scientific">Jaapia argillacea MUCL 33604</name>
    <dbReference type="NCBI Taxonomy" id="933084"/>
    <lineage>
        <taxon>Eukaryota</taxon>
        <taxon>Fungi</taxon>
        <taxon>Dikarya</taxon>
        <taxon>Basidiomycota</taxon>
        <taxon>Agaricomycotina</taxon>
        <taxon>Agaricomycetes</taxon>
        <taxon>Agaricomycetidae</taxon>
        <taxon>Jaapiales</taxon>
        <taxon>Jaapiaceae</taxon>
        <taxon>Jaapia</taxon>
    </lineage>
</organism>
<keyword evidence="6" id="KW-0677">Repeat</keyword>
<keyword evidence="8" id="KW-0862">Zinc</keyword>
<evidence type="ECO:0000256" key="7">
    <source>
        <dbReference type="ARBA" id="ARBA00022771"/>
    </source>
</evidence>
<reference evidence="18" key="1">
    <citation type="journal article" date="2014" name="Proc. Natl. Acad. Sci. U.S.A.">
        <title>Extensive sampling of basidiomycete genomes demonstrates inadequacy of the white-rot/brown-rot paradigm for wood decay fungi.</title>
        <authorList>
            <person name="Riley R."/>
            <person name="Salamov A.A."/>
            <person name="Brown D.W."/>
            <person name="Nagy L.G."/>
            <person name="Floudas D."/>
            <person name="Held B.W."/>
            <person name="Levasseur A."/>
            <person name="Lombard V."/>
            <person name="Morin E."/>
            <person name="Otillar R."/>
            <person name="Lindquist E.A."/>
            <person name="Sun H."/>
            <person name="LaButti K.M."/>
            <person name="Schmutz J."/>
            <person name="Jabbour D."/>
            <person name="Luo H."/>
            <person name="Baker S.E."/>
            <person name="Pisabarro A.G."/>
            <person name="Walton J.D."/>
            <person name="Blanchette R.A."/>
            <person name="Henrissat B."/>
            <person name="Martin F."/>
            <person name="Cullen D."/>
            <person name="Hibbett D.S."/>
            <person name="Grigoriev I.V."/>
        </authorList>
    </citation>
    <scope>NUCLEOTIDE SEQUENCE [LARGE SCALE GENOMIC DNA]</scope>
    <source>
        <strain evidence="18">MUCL 33604</strain>
    </source>
</reference>
<dbReference type="HOGENOM" id="CLU_007918_3_0_1"/>
<evidence type="ECO:0000256" key="2">
    <source>
        <dbReference type="ARBA" id="ARBA00022606"/>
    </source>
</evidence>
<evidence type="ECO:0000256" key="10">
    <source>
        <dbReference type="ARBA" id="ARBA00023015"/>
    </source>
</evidence>
<dbReference type="FunFam" id="3.30.450.20:FF:000064">
    <property type="entry name" value="Vivid PAS protein VVD"/>
    <property type="match status" value="1"/>
</dbReference>
<dbReference type="NCBIfam" id="TIGR00229">
    <property type="entry name" value="sensory_box"/>
    <property type="match status" value="1"/>
</dbReference>
<dbReference type="AlphaFoldDB" id="A0A067PEV5"/>
<keyword evidence="5" id="KW-0479">Metal-binding</keyword>
<dbReference type="InParanoid" id="A0A067PEV5"/>
<evidence type="ECO:0000256" key="4">
    <source>
        <dbReference type="ARBA" id="ARBA00022643"/>
    </source>
</evidence>
<dbReference type="CDD" id="cd00130">
    <property type="entry name" value="PAS"/>
    <property type="match status" value="2"/>
</dbReference>
<feature type="region of interest" description="Disordered" evidence="15">
    <location>
        <begin position="597"/>
        <end position="654"/>
    </location>
</feature>
<dbReference type="Pfam" id="PF13426">
    <property type="entry name" value="PAS_9"/>
    <property type="match status" value="1"/>
</dbReference>
<keyword evidence="3" id="KW-0285">Flavoprotein</keyword>
<keyword evidence="14" id="KW-0675">Receptor</keyword>
<evidence type="ECO:0000256" key="8">
    <source>
        <dbReference type="ARBA" id="ARBA00022833"/>
    </source>
</evidence>
<evidence type="ECO:0000256" key="13">
    <source>
        <dbReference type="ARBA" id="ARBA00023163"/>
    </source>
</evidence>
<dbReference type="STRING" id="933084.A0A067PEV5"/>
<feature type="domain" description="PAS" evidence="16">
    <location>
        <begin position="256"/>
        <end position="319"/>
    </location>
</feature>
<dbReference type="GO" id="GO:0003677">
    <property type="term" value="F:DNA binding"/>
    <property type="evidence" value="ECO:0007669"/>
    <property type="project" value="UniProtKB-KW"/>
</dbReference>
<evidence type="ECO:0000256" key="15">
    <source>
        <dbReference type="SAM" id="MobiDB-lite"/>
    </source>
</evidence>
<evidence type="ECO:0000256" key="9">
    <source>
        <dbReference type="ARBA" id="ARBA00022991"/>
    </source>
</evidence>
<keyword evidence="10" id="KW-0805">Transcription regulation</keyword>
<keyword evidence="7" id="KW-0863">Zinc-finger</keyword>
<name>A0A067PEV5_9AGAM</name>
<dbReference type="SMART" id="SM00091">
    <property type="entry name" value="PAS"/>
    <property type="match status" value="3"/>
</dbReference>
<evidence type="ECO:0000313" key="17">
    <source>
        <dbReference type="EMBL" id="KDQ53329.1"/>
    </source>
</evidence>
<keyword evidence="11" id="KW-0238">DNA-binding</keyword>
<evidence type="ECO:0000256" key="6">
    <source>
        <dbReference type="ARBA" id="ARBA00022737"/>
    </source>
</evidence>
<feature type="non-terminal residue" evidence="17">
    <location>
        <position position="1"/>
    </location>
</feature>
<evidence type="ECO:0000313" key="18">
    <source>
        <dbReference type="Proteomes" id="UP000027265"/>
    </source>
</evidence>
<keyword evidence="4" id="KW-0288">FMN</keyword>
<dbReference type="OrthoDB" id="447251at2759"/>
<evidence type="ECO:0000256" key="12">
    <source>
        <dbReference type="ARBA" id="ARBA00023159"/>
    </source>
</evidence>
<dbReference type="GO" id="GO:0009881">
    <property type="term" value="F:photoreceptor activity"/>
    <property type="evidence" value="ECO:0007669"/>
    <property type="project" value="UniProtKB-KW"/>
</dbReference>
<dbReference type="InterPro" id="IPR000014">
    <property type="entry name" value="PAS"/>
</dbReference>
<evidence type="ECO:0000256" key="11">
    <source>
        <dbReference type="ARBA" id="ARBA00023125"/>
    </source>
</evidence>
<keyword evidence="2" id="KW-0716">Sensory transduction</keyword>
<dbReference type="Proteomes" id="UP000027265">
    <property type="component" value="Unassembled WGS sequence"/>
</dbReference>
<feature type="domain" description="PAS" evidence="16">
    <location>
        <begin position="54"/>
        <end position="79"/>
    </location>
</feature>
<gene>
    <name evidence="17" type="ORF">JAAARDRAFT_137333</name>
</gene>